<dbReference type="Gene3D" id="3.60.21.10">
    <property type="match status" value="1"/>
</dbReference>
<evidence type="ECO:0000313" key="5">
    <source>
        <dbReference type="Proteomes" id="UP000270927"/>
    </source>
</evidence>
<evidence type="ECO:0000313" key="4">
    <source>
        <dbReference type="EMBL" id="ROT47163.1"/>
    </source>
</evidence>
<sequence>MMKIGLLSDTHGWLDPKIFDHFEKCNEVWHAGDIGDPKLLAAFDNFNCFRAVYGNIDEKAIRQKFPEFQIFQCEQIKVWMTHIGGIPPIYTPLIRAKLSQKQPDILVCGHSHILRVMRDIKRPPLLYLNPGAAGRHGAHYMRTLLRFEIDNNKIGNMEVIELGTRSTLIDNH</sequence>
<dbReference type="InterPro" id="IPR024654">
    <property type="entry name" value="Calcineurin-like_PHP_lpxH"/>
</dbReference>
<evidence type="ECO:0000256" key="1">
    <source>
        <dbReference type="ARBA" id="ARBA00008950"/>
    </source>
</evidence>
<accession>A0A3N2QBH5</accession>
<name>A0A3N2QBH5_9BACT</name>
<evidence type="ECO:0000259" key="3">
    <source>
        <dbReference type="Pfam" id="PF12850"/>
    </source>
</evidence>
<dbReference type="GO" id="GO:0046872">
    <property type="term" value="F:metal ion binding"/>
    <property type="evidence" value="ECO:0007669"/>
    <property type="project" value="UniProtKB-KW"/>
</dbReference>
<comment type="similarity">
    <text evidence="1 2">Belongs to the metallophosphoesterase superfamily. YfcE family.</text>
</comment>
<dbReference type="Pfam" id="PF12850">
    <property type="entry name" value="Metallophos_2"/>
    <property type="match status" value="1"/>
</dbReference>
<gene>
    <name evidence="4" type="ORF">EDM02_04285</name>
</gene>
<dbReference type="EMBL" id="RARA01000026">
    <property type="protein sequence ID" value="ROT47163.1"/>
    <property type="molecule type" value="Genomic_DNA"/>
</dbReference>
<dbReference type="EC" id="3.1.4.-" evidence="2"/>
<comment type="cofactor">
    <cofactor evidence="2">
        <name>a divalent metal cation</name>
        <dbReference type="ChEBI" id="CHEBI:60240"/>
    </cofactor>
</comment>
<organism evidence="4 5">
    <name type="scientific">Candidatus Cardinium hertigii</name>
    <dbReference type="NCBI Taxonomy" id="247481"/>
    <lineage>
        <taxon>Bacteria</taxon>
        <taxon>Pseudomonadati</taxon>
        <taxon>Bacteroidota</taxon>
        <taxon>Cytophagia</taxon>
        <taxon>Cytophagales</taxon>
        <taxon>Amoebophilaceae</taxon>
        <taxon>Candidatus Cardinium</taxon>
    </lineage>
</organism>
<dbReference type="OrthoDB" id="9785951at2"/>
<dbReference type="SUPFAM" id="SSF56300">
    <property type="entry name" value="Metallo-dependent phosphatases"/>
    <property type="match status" value="1"/>
</dbReference>
<keyword evidence="2" id="KW-0479">Metal-binding</keyword>
<dbReference type="NCBIfam" id="TIGR00040">
    <property type="entry name" value="yfcE"/>
    <property type="match status" value="1"/>
</dbReference>
<reference evidence="4 5" key="1">
    <citation type="submission" date="2018-09" db="EMBL/GenBank/DDBJ databases">
        <title>Comparative Genomics of Wolbachia-Cardinium Dual Endosymbiosis in a Plant-Parasitic Nematode.</title>
        <authorList>
            <person name="Brown A.M.V."/>
            <person name="Wasala S.K."/>
            <person name="Howe D.K."/>
            <person name="Peetz A.B."/>
            <person name="Zasada I.A."/>
            <person name="Denver D.R."/>
        </authorList>
    </citation>
    <scope>NUCLEOTIDE SEQUENCE [LARGE SCALE GENOMIC DNA]</scope>
    <source>
        <strain evidence="4 5">Pp_1</strain>
    </source>
</reference>
<comment type="caution">
    <text evidence="4">The sequence shown here is derived from an EMBL/GenBank/DDBJ whole genome shotgun (WGS) entry which is preliminary data.</text>
</comment>
<dbReference type="Proteomes" id="UP000270927">
    <property type="component" value="Unassembled WGS sequence"/>
</dbReference>
<feature type="domain" description="Calcineurin-like phosphoesterase" evidence="3">
    <location>
        <begin position="2"/>
        <end position="151"/>
    </location>
</feature>
<dbReference type="InterPro" id="IPR029052">
    <property type="entry name" value="Metallo-depent_PP-like"/>
</dbReference>
<keyword evidence="5" id="KW-1185">Reference proteome</keyword>
<proteinExistence type="inferred from homology"/>
<evidence type="ECO:0000256" key="2">
    <source>
        <dbReference type="RuleBase" id="RU362039"/>
    </source>
</evidence>
<dbReference type="AlphaFoldDB" id="A0A3N2QBH5"/>
<dbReference type="GO" id="GO:0016787">
    <property type="term" value="F:hydrolase activity"/>
    <property type="evidence" value="ECO:0007669"/>
    <property type="project" value="UniProtKB-UniRule"/>
</dbReference>
<dbReference type="InterPro" id="IPR000979">
    <property type="entry name" value="Phosphodiesterase_MJ0936/Vps29"/>
</dbReference>
<protein>
    <recommendedName>
        <fullName evidence="2">Phosphoesterase</fullName>
        <ecNumber evidence="2">3.1.4.-</ecNumber>
    </recommendedName>
</protein>